<evidence type="ECO:0000313" key="1">
    <source>
        <dbReference type="EMBL" id="OAB70994.1"/>
    </source>
</evidence>
<dbReference type="STRING" id="1763538.LPB68_08595"/>
<evidence type="ECO:0000313" key="2">
    <source>
        <dbReference type="Proteomes" id="UP000077134"/>
    </source>
</evidence>
<gene>
    <name evidence="1" type="ORF">PNBC_20745</name>
</gene>
<proteinExistence type="predicted"/>
<name>A0A167AGG8_9BACL</name>
<keyword evidence="2" id="KW-1185">Reference proteome</keyword>
<dbReference type="AlphaFoldDB" id="A0A167AGG8"/>
<reference evidence="1 2" key="1">
    <citation type="submission" date="2016-02" db="EMBL/GenBank/DDBJ databases">
        <title>Paenibacillus sp. LPB0068, isolated from Crassostrea gigas.</title>
        <authorList>
            <person name="Shin S.-K."/>
            <person name="Yi H."/>
        </authorList>
    </citation>
    <scope>NUCLEOTIDE SEQUENCE [LARGE SCALE GENOMIC DNA]</scope>
    <source>
        <strain evidence="1 2">LPB0068</strain>
    </source>
</reference>
<organism evidence="1 2">
    <name type="scientific">Paenibacillus crassostreae</name>
    <dbReference type="NCBI Taxonomy" id="1763538"/>
    <lineage>
        <taxon>Bacteria</taxon>
        <taxon>Bacillati</taxon>
        <taxon>Bacillota</taxon>
        <taxon>Bacilli</taxon>
        <taxon>Bacillales</taxon>
        <taxon>Paenibacillaceae</taxon>
        <taxon>Paenibacillus</taxon>
    </lineage>
</organism>
<accession>A0A167AGG8</accession>
<comment type="caution">
    <text evidence="1">The sequence shown here is derived from an EMBL/GenBank/DDBJ whole genome shotgun (WGS) entry which is preliminary data.</text>
</comment>
<sequence>MKVIFACLWNKSKRLFCIGLCMMPWIETELFDVLNLPQRMVNIDVDPIKNIGDLSIINRLGNFQLFAYFLAGGQLLHQTNRDGELELFCSLDEDIELESIRNSKWGLEVEAAAVFQFVFNFLIYDREDDPLRLPFIFELEDEVQRYNAAAFSEQQAIPFHFIAFHDDDLVVEHTNTVIWPEPIRNSIRQAVLQAYTFEDEK</sequence>
<protein>
    <submittedName>
        <fullName evidence="1">Uncharacterized protein</fullName>
    </submittedName>
</protein>
<dbReference type="KEGG" id="pcx:LPB68_08595"/>
<dbReference type="Proteomes" id="UP000077134">
    <property type="component" value="Unassembled WGS sequence"/>
</dbReference>
<dbReference type="EMBL" id="LSFN01000044">
    <property type="protein sequence ID" value="OAB70994.1"/>
    <property type="molecule type" value="Genomic_DNA"/>
</dbReference>